<dbReference type="EMBL" id="CAJVPU010001382">
    <property type="protein sequence ID" value="CAG8479165.1"/>
    <property type="molecule type" value="Genomic_DNA"/>
</dbReference>
<sequence>MLKVQKEILTFLLIFYITQSLIISTLRANTSNFNYAIINIALGEKDSKKGNFPNKTDRIVHHLKNCIHFVRKTIAEERAEIFALSNNEEISKQK</sequence>
<accession>A0ACA9KKI1</accession>
<name>A0ACA9KKI1_9GLOM</name>
<organism evidence="1 2">
    <name type="scientific">Dentiscutata heterogama</name>
    <dbReference type="NCBI Taxonomy" id="1316150"/>
    <lineage>
        <taxon>Eukaryota</taxon>
        <taxon>Fungi</taxon>
        <taxon>Fungi incertae sedis</taxon>
        <taxon>Mucoromycota</taxon>
        <taxon>Glomeromycotina</taxon>
        <taxon>Glomeromycetes</taxon>
        <taxon>Diversisporales</taxon>
        <taxon>Gigasporaceae</taxon>
        <taxon>Dentiscutata</taxon>
    </lineage>
</organism>
<protein>
    <submittedName>
        <fullName evidence="1">2601_t:CDS:1</fullName>
    </submittedName>
</protein>
<evidence type="ECO:0000313" key="1">
    <source>
        <dbReference type="EMBL" id="CAG8479165.1"/>
    </source>
</evidence>
<comment type="caution">
    <text evidence="1">The sequence shown here is derived from an EMBL/GenBank/DDBJ whole genome shotgun (WGS) entry which is preliminary data.</text>
</comment>
<proteinExistence type="predicted"/>
<reference evidence="1" key="1">
    <citation type="submission" date="2021-06" db="EMBL/GenBank/DDBJ databases">
        <authorList>
            <person name="Kallberg Y."/>
            <person name="Tangrot J."/>
            <person name="Rosling A."/>
        </authorList>
    </citation>
    <scope>NUCLEOTIDE SEQUENCE</scope>
    <source>
        <strain evidence="1">IL203A</strain>
    </source>
</reference>
<gene>
    <name evidence="1" type="ORF">DHETER_LOCUS2054</name>
</gene>
<keyword evidence="2" id="KW-1185">Reference proteome</keyword>
<dbReference type="Proteomes" id="UP000789702">
    <property type="component" value="Unassembled WGS sequence"/>
</dbReference>
<evidence type="ECO:0000313" key="2">
    <source>
        <dbReference type="Proteomes" id="UP000789702"/>
    </source>
</evidence>